<dbReference type="InterPro" id="IPR003593">
    <property type="entry name" value="AAA+_ATPase"/>
</dbReference>
<dbReference type="RefSeq" id="WP_016310051.1">
    <property type="nucleotide sequence ID" value="NZ_KE159646.1"/>
</dbReference>
<gene>
    <name evidence="7" type="ORF">C811_01863</name>
</gene>
<dbReference type="PROSITE" id="PS00211">
    <property type="entry name" value="ABC_TRANSPORTER_1"/>
    <property type="match status" value="1"/>
</dbReference>
<dbReference type="GO" id="GO:0005524">
    <property type="term" value="F:ATP binding"/>
    <property type="evidence" value="ECO:0007669"/>
    <property type="project" value="UniProtKB-KW"/>
</dbReference>
<dbReference type="PANTHER" id="PTHR43166">
    <property type="entry name" value="AMINO ACID IMPORT ATP-BINDING PROTEIN"/>
    <property type="match status" value="1"/>
</dbReference>
<evidence type="ECO:0000313" key="7">
    <source>
        <dbReference type="EMBL" id="EOS50238.1"/>
    </source>
</evidence>
<dbReference type="eggNOG" id="COG1126">
    <property type="taxonomic scope" value="Bacteria"/>
</dbReference>
<dbReference type="STRING" id="1235794.C811_01863"/>
<keyword evidence="3" id="KW-0547">Nucleotide-binding</keyword>
<evidence type="ECO:0000256" key="1">
    <source>
        <dbReference type="ARBA" id="ARBA00005417"/>
    </source>
</evidence>
<dbReference type="PROSITE" id="PS50893">
    <property type="entry name" value="ABC_TRANSPORTER_2"/>
    <property type="match status" value="1"/>
</dbReference>
<evidence type="ECO:0000256" key="5">
    <source>
        <dbReference type="SAM" id="MobiDB-lite"/>
    </source>
</evidence>
<dbReference type="PANTHER" id="PTHR43166:SF4">
    <property type="entry name" value="PHOSPHONATES IMPORT ATP-BINDING PROTEIN PHNC"/>
    <property type="match status" value="1"/>
</dbReference>
<sequence>MSTRHEAGQPTAAGGPDAGSQNAGGRDARTAASAGMPLRLTLANLSKSFDGTEVLHGISFDEDVRALAIIGPSGGGKSTLLRIIGGLEAPTCGTVSVDGQPIGTDEKSLRAYRATLGFVFQDSGLFHHMSALENVALPLRVVHQMVPAAAEKRARELLERLGLANAAAKRPAQLSGGQKQRVAIARALAARPRLLLLDEPTSALDPEFTTEVLDVVRDLAEEGTRFIIVTHEMGFARRACDAVAFLCGGRLAEYGPSERVFEHPETPELQRFLSRLLEWSW</sequence>
<dbReference type="EMBL" id="ASSY01000009">
    <property type="protein sequence ID" value="EOS50238.1"/>
    <property type="molecule type" value="Genomic_DNA"/>
</dbReference>
<proteinExistence type="inferred from homology"/>
<evidence type="ECO:0000256" key="2">
    <source>
        <dbReference type="ARBA" id="ARBA00022448"/>
    </source>
</evidence>
<feature type="domain" description="ABC transporter" evidence="6">
    <location>
        <begin position="40"/>
        <end position="273"/>
    </location>
</feature>
<dbReference type="HOGENOM" id="CLU_000604_1_22_11"/>
<dbReference type="Proteomes" id="UP000014204">
    <property type="component" value="Unassembled WGS sequence"/>
</dbReference>
<accession>R9KVD5</accession>
<keyword evidence="2" id="KW-0813">Transport</keyword>
<dbReference type="GO" id="GO:0016887">
    <property type="term" value="F:ATP hydrolysis activity"/>
    <property type="evidence" value="ECO:0007669"/>
    <property type="project" value="InterPro"/>
</dbReference>
<dbReference type="InterPro" id="IPR003439">
    <property type="entry name" value="ABC_transporter-like_ATP-bd"/>
</dbReference>
<dbReference type="InterPro" id="IPR027417">
    <property type="entry name" value="P-loop_NTPase"/>
</dbReference>
<organism evidence="7 8">
    <name type="scientific">Adlercreutzia caecimuris B7</name>
    <dbReference type="NCBI Taxonomy" id="1235794"/>
    <lineage>
        <taxon>Bacteria</taxon>
        <taxon>Bacillati</taxon>
        <taxon>Actinomycetota</taxon>
        <taxon>Coriobacteriia</taxon>
        <taxon>Eggerthellales</taxon>
        <taxon>Eggerthellaceae</taxon>
        <taxon>Adlercreutzia</taxon>
    </lineage>
</organism>
<dbReference type="Pfam" id="PF00005">
    <property type="entry name" value="ABC_tran"/>
    <property type="match status" value="1"/>
</dbReference>
<evidence type="ECO:0000259" key="6">
    <source>
        <dbReference type="PROSITE" id="PS50893"/>
    </source>
</evidence>
<reference evidence="7 8" key="1">
    <citation type="submission" date="2013-04" db="EMBL/GenBank/DDBJ databases">
        <title>The Genome Sequence of Enterorhabdus caecimuris B7.</title>
        <authorList>
            <consortium name="The Broad Institute Genomics Platform"/>
            <consortium name="The Broad Institute Genome Sequencing Center for Infectious Disease"/>
            <person name="Earl A."/>
            <person name="Xavier R."/>
            <person name="Elson C."/>
            <person name="Duck W."/>
            <person name="Walker B."/>
            <person name="Young S."/>
            <person name="Zeng Q."/>
            <person name="Gargeya S."/>
            <person name="Fitzgerald M."/>
            <person name="Haas B."/>
            <person name="Abouelleil A."/>
            <person name="Allen A.W."/>
            <person name="Alvarado L."/>
            <person name="Arachchi H.M."/>
            <person name="Berlin A.M."/>
            <person name="Chapman S.B."/>
            <person name="Gainer-Dewar J."/>
            <person name="Goldberg J."/>
            <person name="Griggs A."/>
            <person name="Gujja S."/>
            <person name="Hansen M."/>
            <person name="Howarth C."/>
            <person name="Imamovic A."/>
            <person name="Ireland A."/>
            <person name="Larimer J."/>
            <person name="McCowan C."/>
            <person name="Murphy C."/>
            <person name="Pearson M."/>
            <person name="Poon T.W."/>
            <person name="Priest M."/>
            <person name="Roberts A."/>
            <person name="Saif S."/>
            <person name="Shea T."/>
            <person name="Sisk P."/>
            <person name="Sykes S."/>
            <person name="Wortman J."/>
            <person name="Nusbaum C."/>
            <person name="Birren B."/>
        </authorList>
    </citation>
    <scope>NUCLEOTIDE SEQUENCE [LARGE SCALE GENOMIC DNA]</scope>
    <source>
        <strain evidence="7 8">B7</strain>
    </source>
</reference>
<dbReference type="SUPFAM" id="SSF52540">
    <property type="entry name" value="P-loop containing nucleoside triphosphate hydrolases"/>
    <property type="match status" value="1"/>
</dbReference>
<dbReference type="Gene3D" id="3.40.50.300">
    <property type="entry name" value="P-loop containing nucleotide triphosphate hydrolases"/>
    <property type="match status" value="1"/>
</dbReference>
<dbReference type="SMART" id="SM00382">
    <property type="entry name" value="AAA"/>
    <property type="match status" value="1"/>
</dbReference>
<dbReference type="AlphaFoldDB" id="R9KVD5"/>
<evidence type="ECO:0000313" key="8">
    <source>
        <dbReference type="Proteomes" id="UP000014204"/>
    </source>
</evidence>
<dbReference type="InterPro" id="IPR017871">
    <property type="entry name" value="ABC_transporter-like_CS"/>
</dbReference>
<evidence type="ECO:0000256" key="4">
    <source>
        <dbReference type="ARBA" id="ARBA00022840"/>
    </source>
</evidence>
<protein>
    <recommendedName>
        <fullName evidence="6">ABC transporter domain-containing protein</fullName>
    </recommendedName>
</protein>
<comment type="caution">
    <text evidence="7">The sequence shown here is derived from an EMBL/GenBank/DDBJ whole genome shotgun (WGS) entry which is preliminary data.</text>
</comment>
<feature type="region of interest" description="Disordered" evidence="5">
    <location>
        <begin position="1"/>
        <end position="31"/>
    </location>
</feature>
<name>R9KVD5_9ACTN</name>
<evidence type="ECO:0000256" key="3">
    <source>
        <dbReference type="ARBA" id="ARBA00022741"/>
    </source>
</evidence>
<comment type="similarity">
    <text evidence="1">Belongs to the ABC transporter superfamily.</text>
</comment>
<keyword evidence="4" id="KW-0067">ATP-binding</keyword>
<keyword evidence="8" id="KW-1185">Reference proteome</keyword>
<dbReference type="InterPro" id="IPR050086">
    <property type="entry name" value="MetN_ABC_transporter-like"/>
</dbReference>
<dbReference type="GeneID" id="82191276"/>